<proteinExistence type="predicted"/>
<comment type="caution">
    <text evidence="2">The sequence shown here is derived from an EMBL/GenBank/DDBJ whole genome shotgun (WGS) entry which is preliminary data.</text>
</comment>
<dbReference type="Pfam" id="PF09851">
    <property type="entry name" value="SHOCT"/>
    <property type="match status" value="1"/>
</dbReference>
<dbReference type="RefSeq" id="WP_086986808.1">
    <property type="nucleotide sequence ID" value="NZ_FJNA01000002.1"/>
</dbReference>
<sequence length="187" mass="20518">MAGLFDKFKKEKGDFEATSTFGSIKVDDNRRIFKIAGRLIPYADLVSFELLEDGKIITEGGIDIGRAAIGGAFFGIAGAGIGGFSKMKKEDKEFCTSMQILVTLRNQKYGAVTVPFIFLKTDKSKATYSLARTNAKATLSGLNYILEMNADKTILGFDNLKKLKELFDLGILTEGEYDSKKKDILGL</sequence>
<dbReference type="Proteomes" id="UP000199042">
    <property type="component" value="Unassembled WGS sequence"/>
</dbReference>
<accession>A0AB37ZXI7</accession>
<name>A0AB37ZXI7_9LACT</name>
<organism evidence="2 3">
    <name type="scientific">Trichococcus collinsii</name>
    <dbReference type="NCBI Taxonomy" id="157076"/>
    <lineage>
        <taxon>Bacteria</taxon>
        <taxon>Bacillati</taxon>
        <taxon>Bacillota</taxon>
        <taxon>Bacilli</taxon>
        <taxon>Lactobacillales</taxon>
        <taxon>Carnobacteriaceae</taxon>
        <taxon>Trichococcus</taxon>
    </lineage>
</organism>
<evidence type="ECO:0000259" key="1">
    <source>
        <dbReference type="Pfam" id="PF09851"/>
    </source>
</evidence>
<dbReference type="EMBL" id="FNQH01000001">
    <property type="protein sequence ID" value="SDZ97238.1"/>
    <property type="molecule type" value="Genomic_DNA"/>
</dbReference>
<gene>
    <name evidence="2" type="ORF">SAMN04488525_101756</name>
</gene>
<reference evidence="2 3" key="1">
    <citation type="submission" date="2016-10" db="EMBL/GenBank/DDBJ databases">
        <authorList>
            <person name="Varghese N."/>
            <person name="Submissions S."/>
        </authorList>
    </citation>
    <scope>NUCLEOTIDE SEQUENCE [LARGE SCALE GENOMIC DNA]</scope>
    <source>
        <strain evidence="2 3">DSM 14526</strain>
    </source>
</reference>
<protein>
    <submittedName>
        <fullName evidence="2">Short C-terminal domain-containing protein</fullName>
    </submittedName>
</protein>
<evidence type="ECO:0000313" key="3">
    <source>
        <dbReference type="Proteomes" id="UP000199042"/>
    </source>
</evidence>
<dbReference type="InterPro" id="IPR018649">
    <property type="entry name" value="SHOCT"/>
</dbReference>
<dbReference type="AlphaFoldDB" id="A0AB37ZXI7"/>
<feature type="domain" description="SHOCT" evidence="1">
    <location>
        <begin position="160"/>
        <end position="185"/>
    </location>
</feature>
<keyword evidence="3" id="KW-1185">Reference proteome</keyword>
<evidence type="ECO:0000313" key="2">
    <source>
        <dbReference type="EMBL" id="SDZ97238.1"/>
    </source>
</evidence>